<name>A0A2A3EJ02_APICC</name>
<dbReference type="AlphaFoldDB" id="A0A2A3EJ02"/>
<dbReference type="OrthoDB" id="340550at2759"/>
<keyword evidence="5" id="KW-0175">Coiled coil</keyword>
<dbReference type="PROSITE" id="PS00748">
    <property type="entry name" value="F_ACTIN_CAPPING_A_1"/>
    <property type="match status" value="1"/>
</dbReference>
<dbReference type="InterPro" id="IPR042276">
    <property type="entry name" value="CapZ_alpha/beta_2"/>
</dbReference>
<dbReference type="Gene3D" id="3.30.1140.60">
    <property type="entry name" value="F-actin capping protein, alpha subunit"/>
    <property type="match status" value="1"/>
</dbReference>
<sequence>MAADGDVIPDQEKVRIVSDFILHSPPGEFNEVFNDVRVLLNNDNLLKEGASGAFAQYNKDQLTPVKYSGYCLVFVVIESYTIPGKCWIKFQCLVTFLIEQHAFGISTGDIDFIVKLERDNVHLADVIVYLKNPRIGTQQLLCENHSEIFIEIVRCNRIEGSEYPALITEHNDLGGQRFYDARSKQSFKYDHLRKEAQDYEPYEPDSMAEPWRSALQDEITTYTQSHYRHGACSVFGKSQGGNITLTACIEDHQFQPKNFWNGRWRSVWTVSFSPSSGNAELRGSLKVQVHYYEDGNVQLVSSKEVKESLPISSEKQTAKELIRLVEESENDYQTAISENYQTMSDTTFKALRRQLPVMRTKIDWNKIVSYSIGKELKSQ</sequence>
<dbReference type="GO" id="GO:0030036">
    <property type="term" value="P:actin cytoskeleton organization"/>
    <property type="evidence" value="ECO:0007669"/>
    <property type="project" value="TreeGrafter"/>
</dbReference>
<dbReference type="InterPro" id="IPR017865">
    <property type="entry name" value="F-actin_cap_asu_CS"/>
</dbReference>
<dbReference type="PANTHER" id="PTHR10653">
    <property type="entry name" value="F-ACTIN-CAPPING PROTEIN SUBUNIT ALPHA"/>
    <property type="match status" value="1"/>
</dbReference>
<dbReference type="GO" id="GO:0051015">
    <property type="term" value="F:actin filament binding"/>
    <property type="evidence" value="ECO:0007669"/>
    <property type="project" value="TreeGrafter"/>
</dbReference>
<dbReference type="Pfam" id="PF01267">
    <property type="entry name" value="F-actin_cap_A"/>
    <property type="match status" value="2"/>
</dbReference>
<reference evidence="6 7" key="1">
    <citation type="submission" date="2014-07" db="EMBL/GenBank/DDBJ databases">
        <title>Genomic and transcriptomic analysis on Apis cerana provide comprehensive insights into honey bee biology.</title>
        <authorList>
            <person name="Diao Q."/>
            <person name="Sun L."/>
            <person name="Zheng H."/>
            <person name="Zheng H."/>
            <person name="Xu S."/>
            <person name="Wang S."/>
            <person name="Zeng Z."/>
            <person name="Hu F."/>
            <person name="Su S."/>
            <person name="Wu J."/>
        </authorList>
    </citation>
    <scope>NUCLEOTIDE SEQUENCE [LARGE SCALE GENOMIC DNA]</scope>
    <source>
        <tissue evidence="6">Pupae without intestine</tissue>
    </source>
</reference>
<dbReference type="PRINTS" id="PR00191">
    <property type="entry name" value="FACTINCAPA"/>
</dbReference>
<comment type="similarity">
    <text evidence="1">Belongs to the F-actin-capping protein alpha subunit family.</text>
</comment>
<protein>
    <recommendedName>
        <fullName evidence="2">F-actin-capping protein subunit alpha</fullName>
    </recommendedName>
</protein>
<dbReference type="InterPro" id="IPR042489">
    <property type="entry name" value="CapZ_alpha_1"/>
</dbReference>
<feature type="coiled-coil region" evidence="5">
    <location>
        <begin position="311"/>
        <end position="338"/>
    </location>
</feature>
<evidence type="ECO:0000256" key="5">
    <source>
        <dbReference type="SAM" id="Coils"/>
    </source>
</evidence>
<keyword evidence="7" id="KW-1185">Reference proteome</keyword>
<organism evidence="6 7">
    <name type="scientific">Apis cerana cerana</name>
    <name type="common">Oriental honeybee</name>
    <dbReference type="NCBI Taxonomy" id="94128"/>
    <lineage>
        <taxon>Eukaryota</taxon>
        <taxon>Metazoa</taxon>
        <taxon>Ecdysozoa</taxon>
        <taxon>Arthropoda</taxon>
        <taxon>Hexapoda</taxon>
        <taxon>Insecta</taxon>
        <taxon>Pterygota</taxon>
        <taxon>Neoptera</taxon>
        <taxon>Endopterygota</taxon>
        <taxon>Hymenoptera</taxon>
        <taxon>Apocrita</taxon>
        <taxon>Aculeata</taxon>
        <taxon>Apoidea</taxon>
        <taxon>Anthophila</taxon>
        <taxon>Apidae</taxon>
        <taxon>Apis</taxon>
    </lineage>
</organism>
<accession>A0A2A3EJ02</accession>
<gene>
    <name evidence="6" type="ORF">APICC_05446</name>
</gene>
<dbReference type="GO" id="GO:0008290">
    <property type="term" value="C:F-actin capping protein complex"/>
    <property type="evidence" value="ECO:0007669"/>
    <property type="project" value="InterPro"/>
</dbReference>
<dbReference type="FunFam" id="3.90.1150.210:FF:000003">
    <property type="entry name" value="F-actin-capping protein subunit alpha"/>
    <property type="match status" value="1"/>
</dbReference>
<proteinExistence type="inferred from homology"/>
<dbReference type="PANTHER" id="PTHR10653:SF0">
    <property type="entry name" value="F-ACTIN-CAPPING PROTEIN SUBUNIT ALPHA"/>
    <property type="match status" value="1"/>
</dbReference>
<evidence type="ECO:0000256" key="3">
    <source>
        <dbReference type="ARBA" id="ARBA00022467"/>
    </source>
</evidence>
<dbReference type="GO" id="GO:0030863">
    <property type="term" value="C:cortical cytoskeleton"/>
    <property type="evidence" value="ECO:0007669"/>
    <property type="project" value="TreeGrafter"/>
</dbReference>
<evidence type="ECO:0000256" key="2">
    <source>
        <dbReference type="ARBA" id="ARBA00014038"/>
    </source>
</evidence>
<evidence type="ECO:0000256" key="1">
    <source>
        <dbReference type="ARBA" id="ARBA00010479"/>
    </source>
</evidence>
<dbReference type="EMBL" id="KZ288229">
    <property type="protein sequence ID" value="PBC31668.1"/>
    <property type="molecule type" value="Genomic_DNA"/>
</dbReference>
<evidence type="ECO:0000313" key="6">
    <source>
        <dbReference type="EMBL" id="PBC31668.1"/>
    </source>
</evidence>
<dbReference type="GO" id="GO:0051016">
    <property type="term" value="P:barbed-end actin filament capping"/>
    <property type="evidence" value="ECO:0007669"/>
    <property type="project" value="InterPro"/>
</dbReference>
<dbReference type="InterPro" id="IPR037282">
    <property type="entry name" value="CapZ_alpha/beta"/>
</dbReference>
<evidence type="ECO:0000313" key="7">
    <source>
        <dbReference type="Proteomes" id="UP000242457"/>
    </source>
</evidence>
<dbReference type="Proteomes" id="UP000242457">
    <property type="component" value="Unassembled WGS sequence"/>
</dbReference>
<dbReference type="STRING" id="94128.A0A2A3EJ02"/>
<dbReference type="SUPFAM" id="SSF90096">
    <property type="entry name" value="Subunits of heterodimeric actin filament capping protein Capz"/>
    <property type="match status" value="2"/>
</dbReference>
<keyword evidence="4" id="KW-0009">Actin-binding</keyword>
<evidence type="ECO:0000256" key="4">
    <source>
        <dbReference type="ARBA" id="ARBA00023203"/>
    </source>
</evidence>
<keyword evidence="3" id="KW-0117">Actin capping</keyword>
<dbReference type="InterPro" id="IPR002189">
    <property type="entry name" value="CapZ_alpha"/>
</dbReference>
<dbReference type="Gene3D" id="3.90.1150.210">
    <property type="entry name" value="F-actin capping protein, beta subunit"/>
    <property type="match status" value="1"/>
</dbReference>